<evidence type="ECO:0000313" key="1">
    <source>
        <dbReference type="EMBL" id="KAB1077542.1"/>
    </source>
</evidence>
<dbReference type="AlphaFoldDB" id="A0A6L3SZ51"/>
<keyword evidence="2" id="KW-1185">Reference proteome</keyword>
<name>A0A6L3SZ51_9HYPH</name>
<reference evidence="1 2" key="1">
    <citation type="submission" date="2019-09" db="EMBL/GenBank/DDBJ databases">
        <title>YIM 48816 draft genome.</title>
        <authorList>
            <person name="Jiang L."/>
        </authorList>
    </citation>
    <scope>NUCLEOTIDE SEQUENCE [LARGE SCALE GENOMIC DNA]</scope>
    <source>
        <strain evidence="1 2">YIM 48816</strain>
    </source>
</reference>
<dbReference type="EMBL" id="VZZK01000020">
    <property type="protein sequence ID" value="KAB1077542.1"/>
    <property type="molecule type" value="Genomic_DNA"/>
</dbReference>
<protein>
    <submittedName>
        <fullName evidence="1">Uncharacterized protein</fullName>
    </submittedName>
</protein>
<organism evidence="1 2">
    <name type="scientific">Methylobacterium soli</name>
    <dbReference type="NCBI Taxonomy" id="553447"/>
    <lineage>
        <taxon>Bacteria</taxon>
        <taxon>Pseudomonadati</taxon>
        <taxon>Pseudomonadota</taxon>
        <taxon>Alphaproteobacteria</taxon>
        <taxon>Hyphomicrobiales</taxon>
        <taxon>Methylobacteriaceae</taxon>
        <taxon>Methylobacterium</taxon>
    </lineage>
</organism>
<dbReference type="OrthoDB" id="8004298at2"/>
<sequence length="80" mass="8339">MDQADAAASRSGTAPEASRALTVLAWDEAGRCGAATAIRRPLAGFVAQLIVSSDPGLRPSRGERTRTATALYAQAARRRA</sequence>
<proteinExistence type="predicted"/>
<comment type="caution">
    <text evidence="1">The sequence shown here is derived from an EMBL/GenBank/DDBJ whole genome shotgun (WGS) entry which is preliminary data.</text>
</comment>
<dbReference type="RefSeq" id="WP_151001709.1">
    <property type="nucleotide sequence ID" value="NZ_BPQY01000294.1"/>
</dbReference>
<evidence type="ECO:0000313" key="2">
    <source>
        <dbReference type="Proteomes" id="UP000474159"/>
    </source>
</evidence>
<accession>A0A6L3SZ51</accession>
<dbReference type="Proteomes" id="UP000474159">
    <property type="component" value="Unassembled WGS sequence"/>
</dbReference>
<gene>
    <name evidence="1" type="ORF">F6X53_18745</name>
</gene>